<reference evidence="3" key="1">
    <citation type="submission" date="2022-11" db="UniProtKB">
        <authorList>
            <consortium name="WormBaseParasite"/>
        </authorList>
    </citation>
    <scope>IDENTIFICATION</scope>
</reference>
<evidence type="ECO:0000313" key="3">
    <source>
        <dbReference type="WBParaSite" id="ACRNAN_scaffold299.g30934.t1"/>
    </source>
</evidence>
<protein>
    <submittedName>
        <fullName evidence="3">Uncharacterized protein</fullName>
    </submittedName>
</protein>
<name>A0A914DK39_9BILA</name>
<organism evidence="2 3">
    <name type="scientific">Acrobeloides nanus</name>
    <dbReference type="NCBI Taxonomy" id="290746"/>
    <lineage>
        <taxon>Eukaryota</taxon>
        <taxon>Metazoa</taxon>
        <taxon>Ecdysozoa</taxon>
        <taxon>Nematoda</taxon>
        <taxon>Chromadorea</taxon>
        <taxon>Rhabditida</taxon>
        <taxon>Tylenchina</taxon>
        <taxon>Cephalobomorpha</taxon>
        <taxon>Cephaloboidea</taxon>
        <taxon>Cephalobidae</taxon>
        <taxon>Acrobeloides</taxon>
    </lineage>
</organism>
<dbReference type="WBParaSite" id="ACRNAN_scaffold299.g30934.t1">
    <property type="protein sequence ID" value="ACRNAN_scaffold299.g30934.t1"/>
    <property type="gene ID" value="ACRNAN_scaffold299.g30934"/>
</dbReference>
<proteinExistence type="predicted"/>
<dbReference type="AlphaFoldDB" id="A0A914DK39"/>
<feature type="region of interest" description="Disordered" evidence="1">
    <location>
        <begin position="252"/>
        <end position="304"/>
    </location>
</feature>
<keyword evidence="2" id="KW-1185">Reference proteome</keyword>
<evidence type="ECO:0000256" key="1">
    <source>
        <dbReference type="SAM" id="MobiDB-lite"/>
    </source>
</evidence>
<accession>A0A914DK39</accession>
<evidence type="ECO:0000313" key="2">
    <source>
        <dbReference type="Proteomes" id="UP000887540"/>
    </source>
</evidence>
<dbReference type="Proteomes" id="UP000887540">
    <property type="component" value="Unplaced"/>
</dbReference>
<sequence length="403" mass="46510">MEQDSRFVENSSAGTDASLENLVNGNFDLKEESSCTVGTREDISSLASELEKNSGGFNFEHPVELKRDPVYNSVTAENSGLIDAPYVAFVAESTAKIVNRTKFLAFEVDDVQGMVNFCVKTKLSKRVEQVAYFMPQDDCYLPNVIEFLVKLCEFFGKLSVKFLVIPPPPMIHPGYEKVIDFLLVNGTIVQPKRGRSFLEIGWIGNRICTKDVANGEWTQMGLRKVQCFLYEIKGIATMERQICPNEGKETHMKTNVQGQKPKINFPEKRQSPVKLTAQPLRPVVERSRRDRSKGSPSLIEKRSRVHRQNLDGTKFMGKPKQDVRLDRKCRTQPRVSQHFYNPMRKDHRNSDNRFSCFGRRGQFSNHILEYVVPSYCGFPYAWMMEFYRYGRKKPFRDRIIEIW</sequence>